<organism evidence="2 3">
    <name type="scientific">Nocardioides humi</name>
    <dbReference type="NCBI Taxonomy" id="449461"/>
    <lineage>
        <taxon>Bacteria</taxon>
        <taxon>Bacillati</taxon>
        <taxon>Actinomycetota</taxon>
        <taxon>Actinomycetes</taxon>
        <taxon>Propionibacteriales</taxon>
        <taxon>Nocardioidaceae</taxon>
        <taxon>Nocardioides</taxon>
    </lineage>
</organism>
<dbReference type="RefSeq" id="WP_181410711.1">
    <property type="nucleotide sequence ID" value="NZ_BAAAOR010000004.1"/>
</dbReference>
<dbReference type="InterPro" id="IPR011335">
    <property type="entry name" value="Restrct_endonuc-II-like"/>
</dbReference>
<evidence type="ECO:0000313" key="2">
    <source>
        <dbReference type="EMBL" id="GAA1505120.1"/>
    </source>
</evidence>
<gene>
    <name evidence="2" type="ORF">GCM10009788_05870</name>
</gene>
<dbReference type="Proteomes" id="UP001500842">
    <property type="component" value="Unassembled WGS sequence"/>
</dbReference>
<protein>
    <recommendedName>
        <fullName evidence="1">Putative restriction endonuclease domain-containing protein</fullName>
    </recommendedName>
</protein>
<dbReference type="Gene3D" id="3.90.1570.10">
    <property type="entry name" value="tt1808, chain A"/>
    <property type="match status" value="1"/>
</dbReference>
<dbReference type="CDD" id="cd06260">
    <property type="entry name" value="DUF820-like"/>
    <property type="match status" value="1"/>
</dbReference>
<dbReference type="InterPro" id="IPR008538">
    <property type="entry name" value="Uma2"/>
</dbReference>
<accession>A0ABN1ZUS9</accession>
<feature type="domain" description="Putative restriction endonuclease" evidence="1">
    <location>
        <begin position="22"/>
        <end position="156"/>
    </location>
</feature>
<proteinExistence type="predicted"/>
<dbReference type="InterPro" id="IPR012296">
    <property type="entry name" value="Nuclease_put_TT1808"/>
</dbReference>
<name>A0ABN1ZUS9_9ACTN</name>
<dbReference type="SUPFAM" id="SSF52980">
    <property type="entry name" value="Restriction endonuclease-like"/>
    <property type="match status" value="1"/>
</dbReference>
<evidence type="ECO:0000259" key="1">
    <source>
        <dbReference type="Pfam" id="PF05685"/>
    </source>
</evidence>
<dbReference type="PANTHER" id="PTHR34107">
    <property type="entry name" value="SLL0198 PROTEIN-RELATED"/>
    <property type="match status" value="1"/>
</dbReference>
<dbReference type="EMBL" id="BAAAOR010000004">
    <property type="protein sequence ID" value="GAA1505120.1"/>
    <property type="molecule type" value="Genomic_DNA"/>
</dbReference>
<comment type="caution">
    <text evidence="2">The sequence shown here is derived from an EMBL/GenBank/DDBJ whole genome shotgun (WGS) entry which is preliminary data.</text>
</comment>
<dbReference type="Pfam" id="PF05685">
    <property type="entry name" value="Uma2"/>
    <property type="match status" value="1"/>
</dbReference>
<keyword evidence="3" id="KW-1185">Reference proteome</keyword>
<dbReference type="PANTHER" id="PTHR34107:SF4">
    <property type="entry name" value="SLL1222 PROTEIN"/>
    <property type="match status" value="1"/>
</dbReference>
<evidence type="ECO:0000313" key="3">
    <source>
        <dbReference type="Proteomes" id="UP001500842"/>
    </source>
</evidence>
<sequence length="184" mass="20935">MSEVRVPAFERIRMSYDEWWALPEKPKSEWVDGEVVIVNVPPNLDHSDSGLGLYSVLRRTFPDLKIYTDVPLRLPRNRVRRPDLMVFDHRPEKEPVEETPILVVEVLSPGTHLIDAFEKAPEYAEAGIGQFWIVDPEARSLDIYELVDGRWESLLRLDDVRPTGEVTVPGHGTMAVDLPVILAG</sequence>
<reference evidence="2 3" key="1">
    <citation type="journal article" date="2019" name="Int. J. Syst. Evol. Microbiol.">
        <title>The Global Catalogue of Microorganisms (GCM) 10K type strain sequencing project: providing services to taxonomists for standard genome sequencing and annotation.</title>
        <authorList>
            <consortium name="The Broad Institute Genomics Platform"/>
            <consortium name="The Broad Institute Genome Sequencing Center for Infectious Disease"/>
            <person name="Wu L."/>
            <person name="Ma J."/>
        </authorList>
    </citation>
    <scope>NUCLEOTIDE SEQUENCE [LARGE SCALE GENOMIC DNA]</scope>
    <source>
        <strain evidence="2 3">JCM 14942</strain>
    </source>
</reference>